<dbReference type="Pfam" id="PF03703">
    <property type="entry name" value="bPH_2"/>
    <property type="match status" value="1"/>
</dbReference>
<proteinExistence type="predicted"/>
<evidence type="ECO:0000313" key="4">
    <source>
        <dbReference type="EMBL" id="RXH10047.1"/>
    </source>
</evidence>
<feature type="transmembrane region" description="Helical" evidence="1">
    <location>
        <begin position="68"/>
        <end position="91"/>
    </location>
</feature>
<name>A0AAE6C6G1_9BRAD</name>
<evidence type="ECO:0000256" key="1">
    <source>
        <dbReference type="SAM" id="Phobius"/>
    </source>
</evidence>
<protein>
    <submittedName>
        <fullName evidence="3">PH domain-containing protein</fullName>
    </submittedName>
</protein>
<dbReference type="EMBL" id="CP030053">
    <property type="protein sequence ID" value="QAU44382.1"/>
    <property type="molecule type" value="Genomic_DNA"/>
</dbReference>
<dbReference type="NCBIfam" id="NF040894">
    <property type="entry name" value="puhB_PGC"/>
    <property type="match status" value="1"/>
</dbReference>
<evidence type="ECO:0000259" key="2">
    <source>
        <dbReference type="Pfam" id="PF03703"/>
    </source>
</evidence>
<dbReference type="EMBL" id="RDQZ01000022">
    <property type="protein sequence ID" value="RXH10047.1"/>
    <property type="molecule type" value="Genomic_DNA"/>
</dbReference>
<reference evidence="3 5" key="1">
    <citation type="submission" date="2018-06" db="EMBL/GenBank/DDBJ databases">
        <title>Comparative genomics of rhizobia nodulating Arachis hypogaea in China.</title>
        <authorList>
            <person name="Li Y."/>
        </authorList>
    </citation>
    <scope>NUCLEOTIDE SEQUENCE [LARGE SCALE GENOMIC DNA]</scope>
    <source>
        <strain evidence="3 5">CCBAU 51670</strain>
    </source>
</reference>
<dbReference type="KEGG" id="bgz:XH91_02775"/>
<dbReference type="InterPro" id="IPR005182">
    <property type="entry name" value="YdbS-like_PH"/>
</dbReference>
<dbReference type="Proteomes" id="UP000290401">
    <property type="component" value="Unassembled WGS sequence"/>
</dbReference>
<reference evidence="4 6" key="2">
    <citation type="submission" date="2018-10" db="EMBL/GenBank/DDBJ databases">
        <title>Bradyrhizobium sp. nov., effective nodules isolated from peanut in China.</title>
        <authorList>
            <person name="Li Y."/>
        </authorList>
    </citation>
    <scope>NUCLEOTIDE SEQUENCE [LARGE SCALE GENOMIC DNA]</scope>
    <source>
        <strain evidence="4 6">CCBAU 53426</strain>
    </source>
</reference>
<dbReference type="InterPro" id="IPR054839">
    <property type="entry name" value="puhB_PGC"/>
</dbReference>
<accession>A0AAE6C6G1</accession>
<gene>
    <name evidence="4" type="ORF">EAS56_24205</name>
    <name evidence="3" type="ORF">XH91_02775</name>
</gene>
<evidence type="ECO:0000313" key="3">
    <source>
        <dbReference type="EMBL" id="QAU44382.1"/>
    </source>
</evidence>
<keyword evidence="1" id="KW-0812">Transmembrane</keyword>
<keyword evidence="6" id="KW-1185">Reference proteome</keyword>
<feature type="transmembrane region" description="Helical" evidence="1">
    <location>
        <begin position="37"/>
        <end position="56"/>
    </location>
</feature>
<feature type="domain" description="YdbS-like PH" evidence="2">
    <location>
        <begin position="92"/>
        <end position="180"/>
    </location>
</feature>
<dbReference type="AlphaFoldDB" id="A0AAE6C6G1"/>
<keyword evidence="1" id="KW-1133">Transmembrane helix</keyword>
<sequence>MSDHARQFEELDLPRGESLVWQGRPDARALALRVFHVRLVAIYFALLFGVRIAMGISDRQPLFDAAVAAARLAIPFAAVMILLVGLAILYSRTTRYSVTNRRVLLQFGAVLPMTLNIPFRQIANAAVKEYPDGSGDLPIAVVSERRLAFLLLWPHVRPWRLSKVEPMLRCVPDARGVANLLSKALTSSSPAPEPVMAAMPVPRPAEATSAVANAA</sequence>
<evidence type="ECO:0000313" key="6">
    <source>
        <dbReference type="Proteomes" id="UP000290401"/>
    </source>
</evidence>
<evidence type="ECO:0000313" key="5">
    <source>
        <dbReference type="Proteomes" id="UP000288972"/>
    </source>
</evidence>
<dbReference type="RefSeq" id="WP_128949168.1">
    <property type="nucleotide sequence ID" value="NZ_CP030053.1"/>
</dbReference>
<organism evidence="3 5">
    <name type="scientific">Bradyrhizobium guangzhouense</name>
    <dbReference type="NCBI Taxonomy" id="1325095"/>
    <lineage>
        <taxon>Bacteria</taxon>
        <taxon>Pseudomonadati</taxon>
        <taxon>Pseudomonadota</taxon>
        <taxon>Alphaproteobacteria</taxon>
        <taxon>Hyphomicrobiales</taxon>
        <taxon>Nitrobacteraceae</taxon>
        <taxon>Bradyrhizobium</taxon>
    </lineage>
</organism>
<dbReference type="Proteomes" id="UP000288972">
    <property type="component" value="Chromosome"/>
</dbReference>
<keyword evidence="1" id="KW-0472">Membrane</keyword>